<dbReference type="PANTHER" id="PTHR30026">
    <property type="entry name" value="OUTER MEMBRANE PROTEIN TOLC"/>
    <property type="match status" value="1"/>
</dbReference>
<evidence type="ECO:0000313" key="9">
    <source>
        <dbReference type="EMBL" id="SNS05933.1"/>
    </source>
</evidence>
<organism evidence="9 10">
    <name type="scientific">Pontibacter ummariensis</name>
    <dbReference type="NCBI Taxonomy" id="1610492"/>
    <lineage>
        <taxon>Bacteria</taxon>
        <taxon>Pseudomonadati</taxon>
        <taxon>Bacteroidota</taxon>
        <taxon>Cytophagia</taxon>
        <taxon>Cytophagales</taxon>
        <taxon>Hymenobacteraceae</taxon>
        <taxon>Pontibacter</taxon>
    </lineage>
</organism>
<dbReference type="OrthoDB" id="9771205at2"/>
<evidence type="ECO:0000256" key="6">
    <source>
        <dbReference type="ARBA" id="ARBA00023136"/>
    </source>
</evidence>
<sequence>MFSFKAAALFLTGVVLLLPGMAHSQELLTLEEAVRIGLQNNYDIRIADRQESIAENNVTLGNAGFLPTVQGRLNRDFANNDTRNQFNSMEPRIVNNSKSNTLNTGAFLNWTVFDGGQMFINYDRLKALEASGDLLTKSTVETTMADIITAYYEVVRQAQKIEALKEAIAISQERIDVTQAQYEVGVSAKVEILRAQVDFNADRSELLLQEELLQNAKITLNQLLARDPVEDFRVVDTIIVDQDVFIETVAPDLVAANPTLKRFQVERELALLDLRAARALRYPSVSVNGGYGLVRNIQEPAFFGEIVGTSENRRLGFSYGLGISLPLFNGFEVNRLTQNAKLQLETSTIAYQQTQNRLLSELSRAYSQYTNRLKLLSLEESNVKLAQENAAIALERYKLGLLTAIELREAQRNELVAANRLIDIKYQAKAAEVELKRLSSTLVSEGPVPAE</sequence>
<keyword evidence="3" id="KW-0813">Transport</keyword>
<gene>
    <name evidence="9" type="ORF">SAMN06296052_101327</name>
</gene>
<evidence type="ECO:0000256" key="2">
    <source>
        <dbReference type="ARBA" id="ARBA00007613"/>
    </source>
</evidence>
<name>A0A239BFT2_9BACT</name>
<accession>A0A239BFT2</accession>
<dbReference type="SUPFAM" id="SSF56954">
    <property type="entry name" value="Outer membrane efflux proteins (OEP)"/>
    <property type="match status" value="1"/>
</dbReference>
<dbReference type="InterPro" id="IPR051906">
    <property type="entry name" value="TolC-like"/>
</dbReference>
<keyword evidence="6" id="KW-0472">Membrane</keyword>
<dbReference type="GO" id="GO:0015562">
    <property type="term" value="F:efflux transmembrane transporter activity"/>
    <property type="evidence" value="ECO:0007669"/>
    <property type="project" value="InterPro"/>
</dbReference>
<dbReference type="GO" id="GO:0009279">
    <property type="term" value="C:cell outer membrane"/>
    <property type="evidence" value="ECO:0007669"/>
    <property type="project" value="UniProtKB-SubCell"/>
</dbReference>
<dbReference type="GO" id="GO:1990281">
    <property type="term" value="C:efflux pump complex"/>
    <property type="evidence" value="ECO:0007669"/>
    <property type="project" value="TreeGrafter"/>
</dbReference>
<feature type="chain" id="PRO_5013189876" evidence="8">
    <location>
        <begin position="25"/>
        <end position="451"/>
    </location>
</feature>
<evidence type="ECO:0000256" key="3">
    <source>
        <dbReference type="ARBA" id="ARBA00022448"/>
    </source>
</evidence>
<protein>
    <submittedName>
        <fullName evidence="9">Outer membrane protein TolC</fullName>
    </submittedName>
</protein>
<dbReference type="InterPro" id="IPR003423">
    <property type="entry name" value="OMP_efflux"/>
</dbReference>
<dbReference type="Pfam" id="PF02321">
    <property type="entry name" value="OEP"/>
    <property type="match status" value="2"/>
</dbReference>
<dbReference type="GO" id="GO:0015288">
    <property type="term" value="F:porin activity"/>
    <property type="evidence" value="ECO:0007669"/>
    <property type="project" value="TreeGrafter"/>
</dbReference>
<evidence type="ECO:0000313" key="10">
    <source>
        <dbReference type="Proteomes" id="UP000198432"/>
    </source>
</evidence>
<feature type="signal peptide" evidence="8">
    <location>
        <begin position="1"/>
        <end position="24"/>
    </location>
</feature>
<keyword evidence="4" id="KW-1134">Transmembrane beta strand</keyword>
<evidence type="ECO:0000256" key="8">
    <source>
        <dbReference type="SAM" id="SignalP"/>
    </source>
</evidence>
<evidence type="ECO:0000256" key="4">
    <source>
        <dbReference type="ARBA" id="ARBA00022452"/>
    </source>
</evidence>
<comment type="similarity">
    <text evidence="2">Belongs to the outer membrane factor (OMF) (TC 1.B.17) family.</text>
</comment>
<keyword evidence="8" id="KW-0732">Signal</keyword>
<dbReference type="Gene3D" id="1.20.1600.10">
    <property type="entry name" value="Outer membrane efflux proteins (OEP)"/>
    <property type="match status" value="1"/>
</dbReference>
<evidence type="ECO:0000256" key="5">
    <source>
        <dbReference type="ARBA" id="ARBA00022692"/>
    </source>
</evidence>
<dbReference type="Proteomes" id="UP000198432">
    <property type="component" value="Unassembled WGS sequence"/>
</dbReference>
<comment type="subcellular location">
    <subcellularLocation>
        <location evidence="1">Cell outer membrane</location>
    </subcellularLocation>
</comment>
<dbReference type="EMBL" id="FZOQ01000001">
    <property type="protein sequence ID" value="SNS05933.1"/>
    <property type="molecule type" value="Genomic_DNA"/>
</dbReference>
<keyword evidence="5" id="KW-0812">Transmembrane</keyword>
<dbReference type="AlphaFoldDB" id="A0A239BFT2"/>
<evidence type="ECO:0000256" key="7">
    <source>
        <dbReference type="ARBA" id="ARBA00023237"/>
    </source>
</evidence>
<keyword evidence="7" id="KW-0998">Cell outer membrane</keyword>
<keyword evidence="10" id="KW-1185">Reference proteome</keyword>
<dbReference type="RefSeq" id="WP_089317398.1">
    <property type="nucleotide sequence ID" value="NZ_FZOQ01000001.1"/>
</dbReference>
<reference evidence="10" key="1">
    <citation type="submission" date="2017-06" db="EMBL/GenBank/DDBJ databases">
        <authorList>
            <person name="Varghese N."/>
            <person name="Submissions S."/>
        </authorList>
    </citation>
    <scope>NUCLEOTIDE SEQUENCE [LARGE SCALE GENOMIC DNA]</scope>
    <source>
        <strain evidence="10">NKM1</strain>
    </source>
</reference>
<proteinExistence type="inferred from homology"/>
<evidence type="ECO:0000256" key="1">
    <source>
        <dbReference type="ARBA" id="ARBA00004442"/>
    </source>
</evidence>
<dbReference type="PANTHER" id="PTHR30026:SF20">
    <property type="entry name" value="OUTER MEMBRANE PROTEIN TOLC"/>
    <property type="match status" value="1"/>
</dbReference>